<reference evidence="2 3" key="1">
    <citation type="submission" date="2022-12" db="EMBL/GenBank/DDBJ databases">
        <title>Chromosome-level genome of Tegillarca granosa.</title>
        <authorList>
            <person name="Kim J."/>
        </authorList>
    </citation>
    <scope>NUCLEOTIDE SEQUENCE [LARGE SCALE GENOMIC DNA]</scope>
    <source>
        <strain evidence="2">Teg-2019</strain>
        <tissue evidence="2">Adductor muscle</tissue>
    </source>
</reference>
<dbReference type="Proteomes" id="UP001217089">
    <property type="component" value="Unassembled WGS sequence"/>
</dbReference>
<keyword evidence="1" id="KW-1133">Transmembrane helix</keyword>
<evidence type="ECO:0000313" key="3">
    <source>
        <dbReference type="Proteomes" id="UP001217089"/>
    </source>
</evidence>
<sequence>MTTKFVLSLGLLYFYYRTLFVFLRISPVKVDFLTWMRLFLIVMVSGGITIQATLYPNYPFDLDAITRAMSQTSDDSWFSNSSSPTWSHAREFRTCPYSSYGGYFMVIQYLLLKLILVTLLYALFSATQAQVAKESSDIWKYQRYSVIVDFDERLRLPPPLTVISYFLLLCEWLFCQIRHCFRQCKKCCRRCCRKKPHRASTRRQAKMKRSEDFSYWRKCVKKLVREEEEEIMNNERAIHQSQAYNLNIMGFTCYLTNLNIYKILVLQTEMEKQKTYNTKRSGTMTHDVNKFHIESRKSPYPSTQIQRFPIFDKYVPWETVESPKSETASLRELKRSNSKFDPMWNDKTVIYVGDVGLELDRTSWIYRDGIPFMYELDSSGVPQWGPNHNVIMIITRWKKITSTDYMAIDGKHVMEFVLVDLMDDDDGYLHLPRYYTCLCKHFSIIHVCVNILYYTCLCKHFSIIHDCVNILVLYMIV</sequence>
<feature type="transmembrane region" description="Helical" evidence="1">
    <location>
        <begin position="6"/>
        <end position="23"/>
    </location>
</feature>
<name>A0ABQ9EIN0_TEGGR</name>
<feature type="transmembrane region" description="Helical" evidence="1">
    <location>
        <begin position="35"/>
        <end position="54"/>
    </location>
</feature>
<accession>A0ABQ9EIN0</accession>
<keyword evidence="3" id="KW-1185">Reference proteome</keyword>
<protein>
    <submittedName>
        <fullName evidence="2">Uncharacterized protein</fullName>
    </submittedName>
</protein>
<feature type="transmembrane region" description="Helical" evidence="1">
    <location>
        <begin position="100"/>
        <end position="124"/>
    </location>
</feature>
<dbReference type="PANTHER" id="PTHR13800:SF41">
    <property type="entry name" value="PROTEIN CED-11"/>
    <property type="match status" value="1"/>
</dbReference>
<gene>
    <name evidence="2" type="ORF">KUTeg_017318</name>
</gene>
<dbReference type="InterPro" id="IPR050927">
    <property type="entry name" value="TRPM"/>
</dbReference>
<evidence type="ECO:0000256" key="1">
    <source>
        <dbReference type="SAM" id="Phobius"/>
    </source>
</evidence>
<comment type="caution">
    <text evidence="2">The sequence shown here is derived from an EMBL/GenBank/DDBJ whole genome shotgun (WGS) entry which is preliminary data.</text>
</comment>
<proteinExistence type="predicted"/>
<organism evidence="2 3">
    <name type="scientific">Tegillarca granosa</name>
    <name type="common">Malaysian cockle</name>
    <name type="synonym">Anadara granosa</name>
    <dbReference type="NCBI Taxonomy" id="220873"/>
    <lineage>
        <taxon>Eukaryota</taxon>
        <taxon>Metazoa</taxon>
        <taxon>Spiralia</taxon>
        <taxon>Lophotrochozoa</taxon>
        <taxon>Mollusca</taxon>
        <taxon>Bivalvia</taxon>
        <taxon>Autobranchia</taxon>
        <taxon>Pteriomorphia</taxon>
        <taxon>Arcoida</taxon>
        <taxon>Arcoidea</taxon>
        <taxon>Arcidae</taxon>
        <taxon>Tegillarca</taxon>
    </lineage>
</organism>
<evidence type="ECO:0000313" key="2">
    <source>
        <dbReference type="EMBL" id="KAJ8305133.1"/>
    </source>
</evidence>
<dbReference type="PANTHER" id="PTHR13800">
    <property type="entry name" value="TRANSIENT RECEPTOR POTENTIAL CATION CHANNEL, SUBFAMILY M, MEMBER 6"/>
    <property type="match status" value="1"/>
</dbReference>
<keyword evidence="1" id="KW-0472">Membrane</keyword>
<dbReference type="EMBL" id="JARBDR010000856">
    <property type="protein sequence ID" value="KAJ8305133.1"/>
    <property type="molecule type" value="Genomic_DNA"/>
</dbReference>
<keyword evidence="1" id="KW-0812">Transmembrane</keyword>